<dbReference type="PROSITE" id="PS51353">
    <property type="entry name" value="ARSC"/>
    <property type="match status" value="1"/>
</dbReference>
<reference evidence="4" key="1">
    <citation type="submission" date="2021-04" db="EMBL/GenBank/DDBJ databases">
        <title>Taxonomic assessment of Weissella genus.</title>
        <authorList>
            <person name="Fanelli F."/>
            <person name="Chieffi D."/>
            <person name="Dell'Aquila A."/>
            <person name="Gyu-Sung C."/>
            <person name="Franz C.M.A.P."/>
            <person name="Fusco V."/>
        </authorList>
    </citation>
    <scope>NUCLEOTIDE SEQUENCE</scope>
    <source>
        <strain evidence="4">LMG 25373</strain>
    </source>
</reference>
<accession>A0ABT0VK33</accession>
<keyword evidence="1" id="KW-1015">Disulfide bond</keyword>
<dbReference type="PANTHER" id="PTHR30041">
    <property type="entry name" value="ARSENATE REDUCTASE"/>
    <property type="match status" value="1"/>
</dbReference>
<comment type="caution">
    <text evidence="4">The sequence shown here is derived from an EMBL/GenBank/DDBJ whole genome shotgun (WGS) entry which is preliminary data.</text>
</comment>
<dbReference type="PROSITE" id="PS51354">
    <property type="entry name" value="GLUTAREDOXIN_2"/>
    <property type="match status" value="1"/>
</dbReference>
<dbReference type="Proteomes" id="UP001057481">
    <property type="component" value="Unassembled WGS sequence"/>
</dbReference>
<comment type="similarity">
    <text evidence="3">Belongs to the ArsC family.</text>
</comment>
<dbReference type="RefSeq" id="WP_205143546.1">
    <property type="nucleotide sequence ID" value="NZ_JAFBDN010000007.1"/>
</dbReference>
<dbReference type="InterPro" id="IPR036249">
    <property type="entry name" value="Thioredoxin-like_sf"/>
</dbReference>
<dbReference type="NCBIfam" id="NF002459">
    <property type="entry name" value="PRK01655.1"/>
    <property type="match status" value="1"/>
</dbReference>
<evidence type="ECO:0000256" key="1">
    <source>
        <dbReference type="ARBA" id="ARBA00023157"/>
    </source>
</evidence>
<dbReference type="EMBL" id="JAGMVS010000064">
    <property type="protein sequence ID" value="MCM2437498.1"/>
    <property type="molecule type" value="Genomic_DNA"/>
</dbReference>
<organism evidence="4 5">
    <name type="scientific">Periweissella beninensis</name>
    <dbReference type="NCBI Taxonomy" id="504936"/>
    <lineage>
        <taxon>Bacteria</taxon>
        <taxon>Bacillati</taxon>
        <taxon>Bacillota</taxon>
        <taxon>Bacilli</taxon>
        <taxon>Lactobacillales</taxon>
        <taxon>Lactobacillaceae</taxon>
        <taxon>Periweissella</taxon>
    </lineage>
</organism>
<evidence type="ECO:0000256" key="3">
    <source>
        <dbReference type="PROSITE-ProRule" id="PRU01282"/>
    </source>
</evidence>
<keyword evidence="2" id="KW-0676">Redox-active center</keyword>
<dbReference type="InterPro" id="IPR006660">
    <property type="entry name" value="Arsenate_reductase-like"/>
</dbReference>
<proteinExistence type="inferred from homology"/>
<evidence type="ECO:0000256" key="2">
    <source>
        <dbReference type="ARBA" id="ARBA00023284"/>
    </source>
</evidence>
<keyword evidence="5" id="KW-1185">Reference proteome</keyword>
<dbReference type="Gene3D" id="3.40.30.10">
    <property type="entry name" value="Glutaredoxin"/>
    <property type="match status" value="1"/>
</dbReference>
<dbReference type="CDD" id="cd03032">
    <property type="entry name" value="ArsC_Spx"/>
    <property type="match status" value="1"/>
</dbReference>
<dbReference type="SUPFAM" id="SSF52833">
    <property type="entry name" value="Thioredoxin-like"/>
    <property type="match status" value="1"/>
</dbReference>
<gene>
    <name evidence="4" type="primary">spx</name>
    <name evidence="4" type="ORF">KAK10_06205</name>
</gene>
<sequence>MKVTLYSSSSCTSCRKARKWLEENNIPFTERNIFKQPLTEDEIKDILRLTEDGTEEIISTRSKVFTDMHIRLDDLKLGQLVALIQEKPAILKRPIMMDDRRLQVGYNEDEIRLFLPRQVRKAELKRAQLMDNLA</sequence>
<dbReference type="PANTHER" id="PTHR30041:SF7">
    <property type="entry name" value="GLOBAL TRANSCRIPTIONAL REGULATOR SPX"/>
    <property type="match status" value="1"/>
</dbReference>
<dbReference type="InterPro" id="IPR006504">
    <property type="entry name" value="Tscrpt_reg_Spx/MgsR"/>
</dbReference>
<evidence type="ECO:0000313" key="4">
    <source>
        <dbReference type="EMBL" id="MCM2437498.1"/>
    </source>
</evidence>
<dbReference type="NCBIfam" id="TIGR01617">
    <property type="entry name" value="arsC_related"/>
    <property type="match status" value="1"/>
</dbReference>
<name>A0ABT0VK33_9LACO</name>
<protein>
    <submittedName>
        <fullName evidence="4">Transcriptional regulator Spx</fullName>
    </submittedName>
</protein>
<dbReference type="Pfam" id="PF03960">
    <property type="entry name" value="ArsC"/>
    <property type="match status" value="1"/>
</dbReference>
<evidence type="ECO:0000313" key="5">
    <source>
        <dbReference type="Proteomes" id="UP001057481"/>
    </source>
</evidence>